<keyword evidence="7 10" id="KW-0472">Membrane</keyword>
<dbReference type="GO" id="GO:0005975">
    <property type="term" value="P:carbohydrate metabolic process"/>
    <property type="evidence" value="ECO:0007669"/>
    <property type="project" value="InterPro"/>
</dbReference>
<evidence type="ECO:0000259" key="12">
    <source>
        <dbReference type="Pfam" id="PF03033"/>
    </source>
</evidence>
<comment type="caution">
    <text evidence="14">The sequence shown here is derived from an EMBL/GenBank/DDBJ whole genome shotgun (WGS) entry which is preliminary data.</text>
</comment>
<keyword evidence="3 10" id="KW-0328">Glycosyltransferase</keyword>
<keyword evidence="9 10" id="KW-0961">Cell wall biogenesis/degradation</keyword>
<evidence type="ECO:0000256" key="4">
    <source>
        <dbReference type="ARBA" id="ARBA00022679"/>
    </source>
</evidence>
<evidence type="ECO:0000313" key="14">
    <source>
        <dbReference type="EMBL" id="OGH78638.1"/>
    </source>
</evidence>
<organism evidence="14 15">
    <name type="scientific">Candidatus Magasanikbacteria bacterium RIFCSPLOWO2_01_FULL_40_15</name>
    <dbReference type="NCBI Taxonomy" id="1798686"/>
    <lineage>
        <taxon>Bacteria</taxon>
        <taxon>Candidatus Magasanikiibacteriota</taxon>
    </lineage>
</organism>
<dbReference type="Proteomes" id="UP000177040">
    <property type="component" value="Unassembled WGS sequence"/>
</dbReference>
<feature type="binding site" evidence="10">
    <location>
        <position position="169"/>
    </location>
    <ligand>
        <name>UDP-N-acetyl-alpha-D-glucosamine</name>
        <dbReference type="ChEBI" id="CHEBI:57705"/>
    </ligand>
</feature>
<name>A0A1F6N4G6_9BACT</name>
<evidence type="ECO:0000256" key="8">
    <source>
        <dbReference type="ARBA" id="ARBA00023306"/>
    </source>
</evidence>
<feature type="domain" description="Glycosyltransferase family 28 N-terminal" evidence="12">
    <location>
        <begin position="6"/>
        <end position="146"/>
    </location>
</feature>
<dbReference type="GO" id="GO:0009252">
    <property type="term" value="P:peptidoglycan biosynthetic process"/>
    <property type="evidence" value="ECO:0007669"/>
    <property type="project" value="UniProtKB-UniRule"/>
</dbReference>
<dbReference type="EC" id="2.4.1.227" evidence="10"/>
<reference evidence="14 15" key="1">
    <citation type="journal article" date="2016" name="Nat. Commun.">
        <title>Thousands of microbial genomes shed light on interconnected biogeochemical processes in an aquifer system.</title>
        <authorList>
            <person name="Anantharaman K."/>
            <person name="Brown C.T."/>
            <person name="Hug L.A."/>
            <person name="Sharon I."/>
            <person name="Castelle C.J."/>
            <person name="Probst A.J."/>
            <person name="Thomas B.C."/>
            <person name="Singh A."/>
            <person name="Wilkins M.J."/>
            <person name="Karaoz U."/>
            <person name="Brodie E.L."/>
            <person name="Williams K.H."/>
            <person name="Hubbard S.S."/>
            <person name="Banfield J.F."/>
        </authorList>
    </citation>
    <scope>NUCLEOTIDE SEQUENCE [LARGE SCALE GENOMIC DNA]</scope>
</reference>
<dbReference type="Pfam" id="PF03033">
    <property type="entry name" value="Glyco_transf_28"/>
    <property type="match status" value="1"/>
</dbReference>
<dbReference type="HAMAP" id="MF_00033">
    <property type="entry name" value="MurG"/>
    <property type="match status" value="1"/>
</dbReference>
<dbReference type="GO" id="GO:0005886">
    <property type="term" value="C:plasma membrane"/>
    <property type="evidence" value="ECO:0007669"/>
    <property type="project" value="UniProtKB-SubCell"/>
</dbReference>
<evidence type="ECO:0000256" key="9">
    <source>
        <dbReference type="ARBA" id="ARBA00023316"/>
    </source>
</evidence>
<comment type="pathway">
    <text evidence="10">Cell wall biogenesis; peptidoglycan biosynthesis.</text>
</comment>
<keyword evidence="11" id="KW-1133">Transmembrane helix</keyword>
<keyword evidence="6 10" id="KW-0573">Peptidoglycan synthesis</keyword>
<evidence type="ECO:0000256" key="11">
    <source>
        <dbReference type="SAM" id="Phobius"/>
    </source>
</evidence>
<comment type="caution">
    <text evidence="10">Lacks conserved residue(s) required for the propagation of feature annotation.</text>
</comment>
<protein>
    <recommendedName>
        <fullName evidence="10">UDP-N-acetylglucosamine--N-acetylmuramyl-(pentapeptide) pyrophosphoryl-undecaprenol N-acetylglucosamine transferase</fullName>
        <ecNumber evidence="10">2.4.1.227</ecNumber>
    </recommendedName>
    <alternativeName>
        <fullName evidence="10">Undecaprenyl-PP-MurNAc-pentapeptide-UDPGlcNAc GlcNAc transferase</fullName>
    </alternativeName>
</protein>
<dbReference type="GO" id="GO:0071555">
    <property type="term" value="P:cell wall organization"/>
    <property type="evidence" value="ECO:0007669"/>
    <property type="project" value="UniProtKB-KW"/>
</dbReference>
<keyword evidence="8 10" id="KW-0131">Cell cycle</keyword>
<dbReference type="UniPathway" id="UPA00219"/>
<keyword evidence="1 10" id="KW-1003">Cell membrane</keyword>
<evidence type="ECO:0000256" key="1">
    <source>
        <dbReference type="ARBA" id="ARBA00022475"/>
    </source>
</evidence>
<keyword evidence="5 10" id="KW-0133">Cell shape</keyword>
<dbReference type="InterPro" id="IPR006009">
    <property type="entry name" value="GlcNAc_MurG"/>
</dbReference>
<evidence type="ECO:0000313" key="15">
    <source>
        <dbReference type="Proteomes" id="UP000177040"/>
    </source>
</evidence>
<keyword evidence="2 10" id="KW-0132">Cell division</keyword>
<dbReference type="EMBL" id="MFQH01000004">
    <property type="protein sequence ID" value="OGH78638.1"/>
    <property type="molecule type" value="Genomic_DNA"/>
</dbReference>
<sequence length="363" mass="40369">MKKIKIVYSGGGTLGPVTPLIGIHNILTKKFDENYSGIWIGTKEGIEEKLVTEYQIPYVAIAAGKLRRYISVWNMSDLIKIFFGFFQAFFLLIKEKPTLCISAGGFVSVPVHYAAWILGIPTWIHQQDVQIGLANKLMTPIAQKITTVLKEQTKNFPLTKTFWLGNPVRSDVCTGDKNVAQKFFKLKSNIPVVLVTGGGTGSQRINELIIESIQHLDGDCQMIHLSGKERPHERVVHAEKLYAEYYQTQQFLGAEMKLAYAIADVVICRGGFGTLSELAALKKAVIVIPKPGHQMENAQLLHHFGAVILVDEETADGNFLAKIIKDLLVDKTRIKNLGEKLHEILPSAEPENIVAIVKELVKI</sequence>
<dbReference type="CDD" id="cd03785">
    <property type="entry name" value="GT28_MurG"/>
    <property type="match status" value="1"/>
</dbReference>
<dbReference type="InterPro" id="IPR007235">
    <property type="entry name" value="Glyco_trans_28_C"/>
</dbReference>
<dbReference type="GO" id="GO:0051301">
    <property type="term" value="P:cell division"/>
    <property type="evidence" value="ECO:0007669"/>
    <property type="project" value="UniProtKB-KW"/>
</dbReference>
<keyword evidence="11" id="KW-0812">Transmembrane</keyword>
<dbReference type="SUPFAM" id="SSF53756">
    <property type="entry name" value="UDP-Glycosyltransferase/glycogen phosphorylase"/>
    <property type="match status" value="1"/>
</dbReference>
<dbReference type="GO" id="GO:0051991">
    <property type="term" value="F:UDP-N-acetyl-D-glucosamine:N-acetylmuramoyl-L-alanyl-D-glutamyl-meso-2,6-diaminopimelyl-D-alanyl-D-alanine-diphosphoundecaprenol 4-beta-N-acetylglucosaminlytransferase activity"/>
    <property type="evidence" value="ECO:0007669"/>
    <property type="project" value="RHEA"/>
</dbReference>
<comment type="subcellular location">
    <subcellularLocation>
        <location evidence="10">Cell membrane</location>
        <topology evidence="10">Peripheral membrane protein</topology>
        <orientation evidence="10">Cytoplasmic side</orientation>
    </subcellularLocation>
</comment>
<keyword evidence="4 10" id="KW-0808">Transferase</keyword>
<evidence type="ECO:0000256" key="5">
    <source>
        <dbReference type="ARBA" id="ARBA00022960"/>
    </source>
</evidence>
<feature type="transmembrane region" description="Helical" evidence="11">
    <location>
        <begin position="75"/>
        <end position="93"/>
    </location>
</feature>
<proteinExistence type="inferred from homology"/>
<comment type="catalytic activity">
    <reaction evidence="10">
        <text>di-trans,octa-cis-undecaprenyl diphospho-N-acetyl-alpha-D-muramoyl-L-alanyl-D-glutamyl-meso-2,6-diaminopimeloyl-D-alanyl-D-alanine + UDP-N-acetyl-alpha-D-glucosamine = di-trans,octa-cis-undecaprenyl diphospho-[N-acetyl-alpha-D-glucosaminyl-(1-&gt;4)]-N-acetyl-alpha-D-muramoyl-L-alanyl-D-glutamyl-meso-2,6-diaminopimeloyl-D-alanyl-D-alanine + UDP + H(+)</text>
        <dbReference type="Rhea" id="RHEA:31227"/>
        <dbReference type="ChEBI" id="CHEBI:15378"/>
        <dbReference type="ChEBI" id="CHEBI:57705"/>
        <dbReference type="ChEBI" id="CHEBI:58223"/>
        <dbReference type="ChEBI" id="CHEBI:61387"/>
        <dbReference type="ChEBI" id="CHEBI:61388"/>
        <dbReference type="EC" id="2.4.1.227"/>
    </reaction>
</comment>
<evidence type="ECO:0000256" key="10">
    <source>
        <dbReference type="HAMAP-Rule" id="MF_00033"/>
    </source>
</evidence>
<dbReference type="InterPro" id="IPR004276">
    <property type="entry name" value="GlycoTrans_28_N"/>
</dbReference>
<dbReference type="AlphaFoldDB" id="A0A1F6N4G6"/>
<evidence type="ECO:0000256" key="2">
    <source>
        <dbReference type="ARBA" id="ARBA00022618"/>
    </source>
</evidence>
<comment type="function">
    <text evidence="10">Cell wall formation. Catalyzes the transfer of a GlcNAc subunit on undecaprenyl-pyrophosphoryl-MurNAc-pentapeptide (lipid intermediate I) to form undecaprenyl-pyrophosphoryl-MurNAc-(pentapeptide)GlcNAc (lipid intermediate II).</text>
</comment>
<feature type="domain" description="Glycosyl transferase family 28 C-terminal" evidence="13">
    <location>
        <begin position="192"/>
        <end position="336"/>
    </location>
</feature>
<dbReference type="Gene3D" id="3.40.50.2000">
    <property type="entry name" value="Glycogen Phosphorylase B"/>
    <property type="match status" value="2"/>
</dbReference>
<dbReference type="Pfam" id="PF04101">
    <property type="entry name" value="Glyco_tran_28_C"/>
    <property type="match status" value="1"/>
</dbReference>
<evidence type="ECO:0000256" key="6">
    <source>
        <dbReference type="ARBA" id="ARBA00022984"/>
    </source>
</evidence>
<gene>
    <name evidence="10" type="primary">murG</name>
    <name evidence="14" type="ORF">A2983_04745</name>
</gene>
<dbReference type="GO" id="GO:0008360">
    <property type="term" value="P:regulation of cell shape"/>
    <property type="evidence" value="ECO:0007669"/>
    <property type="project" value="UniProtKB-KW"/>
</dbReference>
<comment type="similarity">
    <text evidence="10">Belongs to the glycosyltransferase 28 family. MurG subfamily.</text>
</comment>
<evidence type="ECO:0000256" key="3">
    <source>
        <dbReference type="ARBA" id="ARBA00022676"/>
    </source>
</evidence>
<feature type="binding site" evidence="10">
    <location>
        <position position="294"/>
    </location>
    <ligand>
        <name>UDP-N-acetyl-alpha-D-glucosamine</name>
        <dbReference type="ChEBI" id="CHEBI:57705"/>
    </ligand>
</feature>
<dbReference type="PANTHER" id="PTHR21015:SF27">
    <property type="entry name" value="UDP-N-ACETYLGLUCOSAMINE--N-ACETYLMURAMYL-(PENTAPEPTIDE) PYROPHOSPHORYL-UNDECAPRENOL N-ACETYLGLUCOSAMINE TRANSFERASE"/>
    <property type="match status" value="1"/>
</dbReference>
<dbReference type="GO" id="GO:0050511">
    <property type="term" value="F:undecaprenyldiphospho-muramoylpentapeptide beta-N-acetylglucosaminyltransferase activity"/>
    <property type="evidence" value="ECO:0007669"/>
    <property type="project" value="UniProtKB-UniRule"/>
</dbReference>
<evidence type="ECO:0000259" key="13">
    <source>
        <dbReference type="Pfam" id="PF04101"/>
    </source>
</evidence>
<evidence type="ECO:0000256" key="7">
    <source>
        <dbReference type="ARBA" id="ARBA00023136"/>
    </source>
</evidence>
<dbReference type="PANTHER" id="PTHR21015">
    <property type="entry name" value="UDP-N-ACETYLGLUCOSAMINE--N-ACETYLMURAMYL-(PENTAPEPTIDE) PYROPHOSPHORYL-UNDECAPRENOL N-ACETYLGLUCOSAMINE TRANSFERASE 1"/>
    <property type="match status" value="1"/>
</dbReference>
<accession>A0A1F6N4G6</accession>